<sequence length="208" mass="22905">MASAEADPMDAIEPVVLTEETAEKDHAYHNIPPSQRPHAPVKRRFDTTDDSTSQESTPAKLLLSNCDSMNASQAEGDDEGFILVKHRRKRTTGIPVLFTPTKEGRRLQQLNPLKLNDEVRAAAGAPFVRHRFTAWGGILVDVAEPATVNRLLKVRCLGEILVLATIPKADVEEHMPPRTAMANHLSNARTAAETIQPIMSTAKLDFKL</sequence>
<dbReference type="EMBL" id="JABSTQ010011504">
    <property type="protein sequence ID" value="KAG0410622.1"/>
    <property type="molecule type" value="Genomic_DNA"/>
</dbReference>
<organism evidence="1 2">
    <name type="scientific">Ixodes persulcatus</name>
    <name type="common">Taiga tick</name>
    <dbReference type="NCBI Taxonomy" id="34615"/>
    <lineage>
        <taxon>Eukaryota</taxon>
        <taxon>Metazoa</taxon>
        <taxon>Ecdysozoa</taxon>
        <taxon>Arthropoda</taxon>
        <taxon>Chelicerata</taxon>
        <taxon>Arachnida</taxon>
        <taxon>Acari</taxon>
        <taxon>Parasitiformes</taxon>
        <taxon>Ixodida</taxon>
        <taxon>Ixodoidea</taxon>
        <taxon>Ixodidae</taxon>
        <taxon>Ixodinae</taxon>
        <taxon>Ixodes</taxon>
    </lineage>
</organism>
<reference evidence="1 2" key="1">
    <citation type="journal article" date="2020" name="Cell">
        <title>Large-Scale Comparative Analyses of Tick Genomes Elucidate Their Genetic Diversity and Vector Capacities.</title>
        <authorList>
            <consortium name="Tick Genome and Microbiome Consortium (TIGMIC)"/>
            <person name="Jia N."/>
            <person name="Wang J."/>
            <person name="Shi W."/>
            <person name="Du L."/>
            <person name="Sun Y."/>
            <person name="Zhan W."/>
            <person name="Jiang J.F."/>
            <person name="Wang Q."/>
            <person name="Zhang B."/>
            <person name="Ji P."/>
            <person name="Bell-Sakyi L."/>
            <person name="Cui X.M."/>
            <person name="Yuan T.T."/>
            <person name="Jiang B.G."/>
            <person name="Yang W.F."/>
            <person name="Lam T.T."/>
            <person name="Chang Q.C."/>
            <person name="Ding S.J."/>
            <person name="Wang X.J."/>
            <person name="Zhu J.G."/>
            <person name="Ruan X.D."/>
            <person name="Zhao L."/>
            <person name="Wei J.T."/>
            <person name="Ye R.Z."/>
            <person name="Que T.C."/>
            <person name="Du C.H."/>
            <person name="Zhou Y.H."/>
            <person name="Cheng J.X."/>
            <person name="Dai P.F."/>
            <person name="Guo W.B."/>
            <person name="Han X.H."/>
            <person name="Huang E.J."/>
            <person name="Li L.F."/>
            <person name="Wei W."/>
            <person name="Gao Y.C."/>
            <person name="Liu J.Z."/>
            <person name="Shao H.Z."/>
            <person name="Wang X."/>
            <person name="Wang C.C."/>
            <person name="Yang T.C."/>
            <person name="Huo Q.B."/>
            <person name="Li W."/>
            <person name="Chen H.Y."/>
            <person name="Chen S.E."/>
            <person name="Zhou L.G."/>
            <person name="Ni X.B."/>
            <person name="Tian J.H."/>
            <person name="Sheng Y."/>
            <person name="Liu T."/>
            <person name="Pan Y.S."/>
            <person name="Xia L.Y."/>
            <person name="Li J."/>
            <person name="Zhao F."/>
            <person name="Cao W.C."/>
        </authorList>
    </citation>
    <scope>NUCLEOTIDE SEQUENCE [LARGE SCALE GENOMIC DNA]</scope>
    <source>
        <strain evidence="1">Iper-2018</strain>
    </source>
</reference>
<name>A0AC60NU36_IXOPE</name>
<keyword evidence="2" id="KW-1185">Reference proteome</keyword>
<evidence type="ECO:0000313" key="1">
    <source>
        <dbReference type="EMBL" id="KAG0410622.1"/>
    </source>
</evidence>
<gene>
    <name evidence="1" type="ORF">HPB47_012251</name>
</gene>
<dbReference type="Proteomes" id="UP000805193">
    <property type="component" value="Unassembled WGS sequence"/>
</dbReference>
<proteinExistence type="predicted"/>
<protein>
    <submittedName>
        <fullName evidence="1">Uncharacterized protein</fullName>
    </submittedName>
</protein>
<comment type="caution">
    <text evidence="1">The sequence shown here is derived from an EMBL/GenBank/DDBJ whole genome shotgun (WGS) entry which is preliminary data.</text>
</comment>
<accession>A0AC60NU36</accession>
<evidence type="ECO:0000313" key="2">
    <source>
        <dbReference type="Proteomes" id="UP000805193"/>
    </source>
</evidence>